<feature type="transmembrane region" description="Helical" evidence="1">
    <location>
        <begin position="344"/>
        <end position="366"/>
    </location>
</feature>
<feature type="transmembrane region" description="Helical" evidence="1">
    <location>
        <begin position="219"/>
        <end position="236"/>
    </location>
</feature>
<dbReference type="Pfam" id="PF19040">
    <property type="entry name" value="SGNH"/>
    <property type="match status" value="1"/>
</dbReference>
<dbReference type="Pfam" id="PF01757">
    <property type="entry name" value="Acyl_transf_3"/>
    <property type="match status" value="1"/>
</dbReference>
<dbReference type="Proteomes" id="UP001139721">
    <property type="component" value="Unassembled WGS sequence"/>
</dbReference>
<keyword evidence="1" id="KW-0812">Transmembrane</keyword>
<feature type="transmembrane region" description="Helical" evidence="1">
    <location>
        <begin position="190"/>
        <end position="210"/>
    </location>
</feature>
<evidence type="ECO:0000313" key="5">
    <source>
        <dbReference type="Proteomes" id="UP001139721"/>
    </source>
</evidence>
<comment type="caution">
    <text evidence="4">The sequence shown here is derived from an EMBL/GenBank/DDBJ whole genome shotgun (WGS) entry which is preliminary data.</text>
</comment>
<gene>
    <name evidence="4" type="ORF">LOX96_12845</name>
</gene>
<feature type="transmembrane region" description="Helical" evidence="1">
    <location>
        <begin position="271"/>
        <end position="292"/>
    </location>
</feature>
<dbReference type="GO" id="GO:0016747">
    <property type="term" value="F:acyltransferase activity, transferring groups other than amino-acyl groups"/>
    <property type="evidence" value="ECO:0007669"/>
    <property type="project" value="InterPro"/>
</dbReference>
<keyword evidence="4" id="KW-0012">Acyltransferase</keyword>
<dbReference type="GO" id="GO:0009103">
    <property type="term" value="P:lipopolysaccharide biosynthetic process"/>
    <property type="evidence" value="ECO:0007669"/>
    <property type="project" value="TreeGrafter"/>
</dbReference>
<feature type="transmembrane region" description="Helical" evidence="1">
    <location>
        <begin position="7"/>
        <end position="25"/>
    </location>
</feature>
<protein>
    <submittedName>
        <fullName evidence="4">Acyltransferase</fullName>
    </submittedName>
</protein>
<evidence type="ECO:0000259" key="2">
    <source>
        <dbReference type="Pfam" id="PF01757"/>
    </source>
</evidence>
<feature type="transmembrane region" description="Helical" evidence="1">
    <location>
        <begin position="167"/>
        <end position="184"/>
    </location>
</feature>
<name>A0A9X2D3I5_9GAMM</name>
<feature type="domain" description="SGNH" evidence="3">
    <location>
        <begin position="397"/>
        <end position="640"/>
    </location>
</feature>
<keyword evidence="4" id="KW-0808">Transferase</keyword>
<dbReference type="RefSeq" id="WP_250422439.1">
    <property type="nucleotide sequence ID" value="NZ_JAJKBJ010000017.1"/>
</dbReference>
<organism evidence="4 5">
    <name type="scientific">Legionella maioricensis</name>
    <dbReference type="NCBI Taxonomy" id="2896528"/>
    <lineage>
        <taxon>Bacteria</taxon>
        <taxon>Pseudomonadati</taxon>
        <taxon>Pseudomonadota</taxon>
        <taxon>Gammaproteobacteria</taxon>
        <taxon>Legionellales</taxon>
        <taxon>Legionellaceae</taxon>
        <taxon>Legionella</taxon>
    </lineage>
</organism>
<keyword evidence="1" id="KW-0472">Membrane</keyword>
<feature type="transmembrane region" description="Helical" evidence="1">
    <location>
        <begin position="72"/>
        <end position="92"/>
    </location>
</feature>
<dbReference type="GO" id="GO:0016020">
    <property type="term" value="C:membrane"/>
    <property type="evidence" value="ECO:0007669"/>
    <property type="project" value="TreeGrafter"/>
</dbReference>
<dbReference type="EMBL" id="JAJKBJ010000017">
    <property type="protein sequence ID" value="MCL9684987.1"/>
    <property type="molecule type" value="Genomic_DNA"/>
</dbReference>
<feature type="domain" description="Acyltransferase 3" evidence="2">
    <location>
        <begin position="6"/>
        <end position="325"/>
    </location>
</feature>
<keyword evidence="5" id="KW-1185">Reference proteome</keyword>
<evidence type="ECO:0000256" key="1">
    <source>
        <dbReference type="SAM" id="Phobius"/>
    </source>
</evidence>
<evidence type="ECO:0000313" key="4">
    <source>
        <dbReference type="EMBL" id="MCL9684987.1"/>
    </source>
</evidence>
<proteinExistence type="predicted"/>
<feature type="transmembrane region" description="Helical" evidence="1">
    <location>
        <begin position="312"/>
        <end position="332"/>
    </location>
</feature>
<sequence>MKYRPDIDGLRAIAILFVLFFHGGLKLFPSGFIGVDIFFVISGFLITGIIHESLENNHFSFSEFYSRRLWRLQPVFICLMLITSLLTLSFYLPDDLIQYFKSARKTSLFISNTFFERVTTGYFSPNNNQLPLLHTWSLSIEWQCYLILPIVIYGLYRALGKHHITKIIYLLTLLFFALSLYFSLNYPTKTYYQLLSRIFEFLIGSCVALSHNRFSFNKYVLDLISAVALLALFYIATRHNINTGFPNWYAFVLCVATGVLLAIGKDHPKLILTQFLSVRPIVFIGLISYSLYIWHWPVFALIRYLGLEETPAILLLAFGFVFMTAYISWRFIEKPARKFKNIKLSYSLIYLLILPILIMHLGDYVIKNHEGYPQRFEEAARVYAQLQQYANPQRPLCLQEKNVEIDSNCLLGAKNSNSKTGFMIGDSYSNHYWGFMDILGQKANISILAHATAACLSLPGISQYDWNTKVYKACQEQTTRYYNMIKTNHYDYVIIGQNWNGYLNNKLIPQSDSSEQVKEHIEKALDEALQIIIASGSKPVLIKSIELGDNTRDCFFDHIKRRSEYNPERCNFNIALNEQQWQNALFSRMKNKYAQLIIIDPKTVQCPEGRCKADINGVPVFRDAGHITDYASYHLGNIYLQHYKNPLVV</sequence>
<dbReference type="PANTHER" id="PTHR23028">
    <property type="entry name" value="ACETYLTRANSFERASE"/>
    <property type="match status" value="1"/>
</dbReference>
<keyword evidence="1" id="KW-1133">Transmembrane helix</keyword>
<evidence type="ECO:0000259" key="3">
    <source>
        <dbReference type="Pfam" id="PF19040"/>
    </source>
</evidence>
<dbReference type="InterPro" id="IPR043968">
    <property type="entry name" value="SGNH"/>
</dbReference>
<accession>A0A9X2D3I5</accession>
<feature type="transmembrane region" description="Helical" evidence="1">
    <location>
        <begin position="31"/>
        <end position="51"/>
    </location>
</feature>
<dbReference type="AlphaFoldDB" id="A0A9X2D3I5"/>
<reference evidence="4" key="1">
    <citation type="submission" date="2021-11" db="EMBL/GenBank/DDBJ databases">
        <title>Legionella maioricencis sp. nov., a new species isolated from hot water samples in Mallorca.</title>
        <authorList>
            <person name="Crespi S."/>
            <person name="Drasar V."/>
            <person name="Salva-Serra F."/>
            <person name="Jaen-Luchoro D."/>
            <person name="Pineiro-Iglesias B."/>
            <person name="Aliaga F."/>
            <person name="Fernandez-Juarez V."/>
            <person name="Coll G."/>
            <person name="Moore E.R.B."/>
            <person name="Bennasar-Figueras A."/>
        </authorList>
    </citation>
    <scope>NUCLEOTIDE SEQUENCE</scope>
    <source>
        <strain evidence="4">HCPI-6</strain>
    </source>
</reference>
<feature type="transmembrane region" description="Helical" evidence="1">
    <location>
        <begin position="133"/>
        <end position="155"/>
    </location>
</feature>
<feature type="transmembrane region" description="Helical" evidence="1">
    <location>
        <begin position="248"/>
        <end position="264"/>
    </location>
</feature>
<dbReference type="PANTHER" id="PTHR23028:SF53">
    <property type="entry name" value="ACYL_TRANSF_3 DOMAIN-CONTAINING PROTEIN"/>
    <property type="match status" value="1"/>
</dbReference>
<dbReference type="InterPro" id="IPR002656">
    <property type="entry name" value="Acyl_transf_3_dom"/>
</dbReference>
<dbReference type="InterPro" id="IPR050879">
    <property type="entry name" value="Acyltransferase_3"/>
</dbReference>